<dbReference type="SUPFAM" id="SSF55486">
    <property type="entry name" value="Metalloproteases ('zincins'), catalytic domain"/>
    <property type="match status" value="1"/>
</dbReference>
<evidence type="ECO:0000313" key="2">
    <source>
        <dbReference type="EMBL" id="MEQ2291204.1"/>
    </source>
</evidence>
<dbReference type="InterPro" id="IPR024079">
    <property type="entry name" value="MetalloPept_cat_dom_sf"/>
</dbReference>
<protein>
    <submittedName>
        <fullName evidence="2">Uncharacterized protein</fullName>
    </submittedName>
</protein>
<sequence length="291" mass="33562">GTVYNWVAGKICEQLDQLQQASHLPVYKHLRESLTFDTHKLKLIWKRMRLFPGWFPGRRCTFPRILSTGYDDVISGPWISRTGLIQIGKDSLFIQPVGDHDPSQSFSGIKHQLLRHHCFPKNNPGQCAGQPIHCGTVEGEKKKRKPKLSEDDRRKRNTMNLHKTYTLETVVVADFDMVQYHGAEVAQRFLITIMNMVDNMFQHRSLGVKVDIRVSKLVLLHTRPEKLKISHHGQRSLESFCQWQYQEFGIPQYLGTNRITSGRYDVPPVDTAVLVTRTDFCVHKNEPCDTV</sequence>
<feature type="non-terminal residue" evidence="2">
    <location>
        <position position="1"/>
    </location>
</feature>
<reference evidence="2 3" key="1">
    <citation type="submission" date="2021-06" db="EMBL/GenBank/DDBJ databases">
        <authorList>
            <person name="Palmer J.M."/>
        </authorList>
    </citation>
    <scope>NUCLEOTIDE SEQUENCE [LARGE SCALE GENOMIC DNA]</scope>
    <source>
        <strain evidence="2 3">AS_MEX2019</strain>
        <tissue evidence="2">Muscle</tissue>
    </source>
</reference>
<accession>A0ABV0YBL3</accession>
<name>A0ABV0YBL3_9TELE</name>
<dbReference type="Proteomes" id="UP001469553">
    <property type="component" value="Unassembled WGS sequence"/>
</dbReference>
<organism evidence="2 3">
    <name type="scientific">Ameca splendens</name>
    <dbReference type="NCBI Taxonomy" id="208324"/>
    <lineage>
        <taxon>Eukaryota</taxon>
        <taxon>Metazoa</taxon>
        <taxon>Chordata</taxon>
        <taxon>Craniata</taxon>
        <taxon>Vertebrata</taxon>
        <taxon>Euteleostomi</taxon>
        <taxon>Actinopterygii</taxon>
        <taxon>Neopterygii</taxon>
        <taxon>Teleostei</taxon>
        <taxon>Neoteleostei</taxon>
        <taxon>Acanthomorphata</taxon>
        <taxon>Ovalentaria</taxon>
        <taxon>Atherinomorphae</taxon>
        <taxon>Cyprinodontiformes</taxon>
        <taxon>Goodeidae</taxon>
        <taxon>Ameca</taxon>
    </lineage>
</organism>
<keyword evidence="3" id="KW-1185">Reference proteome</keyword>
<dbReference type="Gene3D" id="3.40.390.10">
    <property type="entry name" value="Collagenase (Catalytic Domain)"/>
    <property type="match status" value="1"/>
</dbReference>
<comment type="caution">
    <text evidence="2">The sequence shown here is derived from an EMBL/GenBank/DDBJ whole genome shotgun (WGS) entry which is preliminary data.</text>
</comment>
<proteinExistence type="predicted"/>
<gene>
    <name evidence="2" type="ORF">AMECASPLE_011041</name>
</gene>
<dbReference type="EMBL" id="JAHRIP010028870">
    <property type="protein sequence ID" value="MEQ2291204.1"/>
    <property type="molecule type" value="Genomic_DNA"/>
</dbReference>
<evidence type="ECO:0000256" key="1">
    <source>
        <dbReference type="SAM" id="MobiDB-lite"/>
    </source>
</evidence>
<evidence type="ECO:0000313" key="3">
    <source>
        <dbReference type="Proteomes" id="UP001469553"/>
    </source>
</evidence>
<feature type="region of interest" description="Disordered" evidence="1">
    <location>
        <begin position="138"/>
        <end position="157"/>
    </location>
</feature>
<feature type="non-terminal residue" evidence="2">
    <location>
        <position position="291"/>
    </location>
</feature>
<dbReference type="PANTHER" id="PTHR11905:SF256">
    <property type="entry name" value="PEPTIDASE M12B DOMAIN-CONTAINING PROTEIN"/>
    <property type="match status" value="1"/>
</dbReference>
<dbReference type="PANTHER" id="PTHR11905">
    <property type="entry name" value="ADAM A DISINTEGRIN AND METALLOPROTEASE DOMAIN"/>
    <property type="match status" value="1"/>
</dbReference>